<keyword evidence="2" id="KW-0235">DNA replication</keyword>
<dbReference type="PANTHER" id="PTHR10416">
    <property type="entry name" value="DNA POLYMERASE DELTA SUBUNIT 2"/>
    <property type="match status" value="1"/>
</dbReference>
<feature type="domain" description="DNA polymerase delta subunit OB-fold" evidence="4">
    <location>
        <begin position="31"/>
        <end position="165"/>
    </location>
</feature>
<dbReference type="GO" id="GO:0003677">
    <property type="term" value="F:DNA binding"/>
    <property type="evidence" value="ECO:0007669"/>
    <property type="project" value="InterPro"/>
</dbReference>
<dbReference type="Pfam" id="PF18018">
    <property type="entry name" value="DNA_pol_D_N"/>
    <property type="match status" value="1"/>
</dbReference>
<dbReference type="Gene3D" id="2.40.50.430">
    <property type="match status" value="1"/>
</dbReference>
<evidence type="ECO:0000256" key="1">
    <source>
        <dbReference type="ARBA" id="ARBA00006035"/>
    </source>
</evidence>
<dbReference type="GeneID" id="85226606"/>
<evidence type="ECO:0000259" key="4">
    <source>
        <dbReference type="Pfam" id="PF18018"/>
    </source>
</evidence>
<reference evidence="5" key="1">
    <citation type="submission" date="2023-03" db="EMBL/GenBank/DDBJ databases">
        <title>Mating type loci evolution in Malassezia.</title>
        <authorList>
            <person name="Coelho M.A."/>
        </authorList>
    </citation>
    <scope>NUCLEOTIDE SEQUENCE</scope>
    <source>
        <strain evidence="5">CBS 9431</strain>
    </source>
</reference>
<dbReference type="Proteomes" id="UP001217754">
    <property type="component" value="Chromosome 5"/>
</dbReference>
<feature type="domain" description="DNA polymerase alpha/delta/epsilon subunit B" evidence="3">
    <location>
        <begin position="189"/>
        <end position="406"/>
    </location>
</feature>
<dbReference type="Gene3D" id="3.60.21.50">
    <property type="match status" value="1"/>
</dbReference>
<evidence type="ECO:0000313" key="6">
    <source>
        <dbReference type="Proteomes" id="UP001217754"/>
    </source>
</evidence>
<keyword evidence="6" id="KW-1185">Reference proteome</keyword>
<organism evidence="5 6">
    <name type="scientific">Malassezia japonica</name>
    <dbReference type="NCBI Taxonomy" id="223818"/>
    <lineage>
        <taxon>Eukaryota</taxon>
        <taxon>Fungi</taxon>
        <taxon>Dikarya</taxon>
        <taxon>Basidiomycota</taxon>
        <taxon>Ustilaginomycotina</taxon>
        <taxon>Malasseziomycetes</taxon>
        <taxon>Malasseziales</taxon>
        <taxon>Malasseziaceae</taxon>
        <taxon>Malassezia</taxon>
    </lineage>
</organism>
<dbReference type="InterPro" id="IPR024826">
    <property type="entry name" value="DNA_pol_delta/II_ssu"/>
</dbReference>
<name>A0AAF0JAZ6_9BASI</name>
<dbReference type="GO" id="GO:0006271">
    <property type="term" value="P:DNA strand elongation involved in DNA replication"/>
    <property type="evidence" value="ECO:0007669"/>
    <property type="project" value="TreeGrafter"/>
</dbReference>
<comment type="similarity">
    <text evidence="1">Belongs to the DNA polymerase delta/II small subunit family.</text>
</comment>
<dbReference type="InterPro" id="IPR007185">
    <property type="entry name" value="DNA_pol_a/d/e_bsu"/>
</dbReference>
<dbReference type="PANTHER" id="PTHR10416:SF0">
    <property type="entry name" value="DNA POLYMERASE DELTA SUBUNIT 2"/>
    <property type="match status" value="1"/>
</dbReference>
<dbReference type="AlphaFoldDB" id="A0AAF0JAZ6"/>
<proteinExistence type="inferred from homology"/>
<dbReference type="GO" id="GO:0043625">
    <property type="term" value="C:delta DNA polymerase complex"/>
    <property type="evidence" value="ECO:0007669"/>
    <property type="project" value="TreeGrafter"/>
</dbReference>
<gene>
    <name evidence="5" type="primary">cdc1</name>
    <name evidence="5" type="ORF">MJAP1_002955</name>
</gene>
<accession>A0AAF0JAZ6</accession>
<protein>
    <submittedName>
        <fullName evidence="5">DNA polymerase delta small subunit Cdc1</fullName>
    </submittedName>
</protein>
<evidence type="ECO:0000313" key="5">
    <source>
        <dbReference type="EMBL" id="WFD39973.1"/>
    </source>
</evidence>
<sequence>MAVRSASQFDPLEDLAGPLRVPAAERTYGRQFAQVYDYRLAVLRRRVLASATEAYGEKPPYVERILDIPPKQLCFVIGTVYANLKLKPDVLQEIAREQSIAPQPVPTYVDPGHDELYIEDQSGRVRIVGPKVASGTPLAAKCVTGAVIGVFGAETPDGDLEVADIALPGPPAPLPLEPARVKEEGEAYIVLASGLQMGSADAANDMHYDLLQEWLSGELGSASERADTARISSMVIAGNSVSKASWVPRETSVMEKRQQPAALTHSPFAELDPMLASLCATLDAVVLMPGAQDPSSATLPQQPLLRGLFPRAAQWDNLHCLTNPAWLGLHNRTILSSSGQNVDDLVKYLPEGNASPALQMALATLQWSHVAPTAPDTLWCYPFKSTDPFVVRAAPDLYVIGNQAKYETATFEARTADGFPHTIRVVLVPEFATSHEVVLVNMATLEPRIVSFAA</sequence>
<dbReference type="RefSeq" id="XP_060122870.1">
    <property type="nucleotide sequence ID" value="XM_060266887.1"/>
</dbReference>
<evidence type="ECO:0000259" key="3">
    <source>
        <dbReference type="Pfam" id="PF04042"/>
    </source>
</evidence>
<evidence type="ECO:0000256" key="2">
    <source>
        <dbReference type="ARBA" id="ARBA00022705"/>
    </source>
</evidence>
<dbReference type="InterPro" id="IPR040663">
    <property type="entry name" value="DNA_pol_D_N"/>
</dbReference>
<dbReference type="EMBL" id="CP119962">
    <property type="protein sequence ID" value="WFD39973.1"/>
    <property type="molecule type" value="Genomic_DNA"/>
</dbReference>
<dbReference type="Pfam" id="PF04042">
    <property type="entry name" value="DNA_pol_E_B"/>
    <property type="match status" value="1"/>
</dbReference>